<dbReference type="InterPro" id="IPR035418">
    <property type="entry name" value="AraC-bd_2"/>
</dbReference>
<feature type="domain" description="HTH araC/xylS-type" evidence="3">
    <location>
        <begin position="228"/>
        <end position="329"/>
    </location>
</feature>
<evidence type="ECO:0000259" key="3">
    <source>
        <dbReference type="PROSITE" id="PS01124"/>
    </source>
</evidence>
<accession>A0AA41U0M5</accession>
<evidence type="ECO:0000256" key="2">
    <source>
        <dbReference type="ARBA" id="ARBA00023163"/>
    </source>
</evidence>
<reference evidence="4" key="1">
    <citation type="submission" date="2022-01" db="EMBL/GenBank/DDBJ databases">
        <title>Genome-Based Taxonomic Classification of the Phylum Actinobacteria.</title>
        <authorList>
            <person name="Gao Y."/>
        </authorList>
    </citation>
    <scope>NUCLEOTIDE SEQUENCE</scope>
    <source>
        <strain evidence="4">KLBMP 8922</strain>
    </source>
</reference>
<dbReference type="InterPro" id="IPR018060">
    <property type="entry name" value="HTH_AraC"/>
</dbReference>
<dbReference type="AlphaFoldDB" id="A0AA41U0M5"/>
<keyword evidence="1" id="KW-0805">Transcription regulation</keyword>
<dbReference type="Gene3D" id="1.10.10.60">
    <property type="entry name" value="Homeodomain-like"/>
    <property type="match status" value="1"/>
</dbReference>
<dbReference type="SUPFAM" id="SSF46689">
    <property type="entry name" value="Homeodomain-like"/>
    <property type="match status" value="1"/>
</dbReference>
<gene>
    <name evidence="4" type="ORF">LZ495_04905</name>
</gene>
<evidence type="ECO:0000256" key="1">
    <source>
        <dbReference type="ARBA" id="ARBA00023015"/>
    </source>
</evidence>
<comment type="caution">
    <text evidence="4">The sequence shown here is derived from an EMBL/GenBank/DDBJ whole genome shotgun (WGS) entry which is preliminary data.</text>
</comment>
<proteinExistence type="predicted"/>
<dbReference type="InterPro" id="IPR009057">
    <property type="entry name" value="Homeodomain-like_sf"/>
</dbReference>
<name>A0AA41U0M5_9ACTN</name>
<keyword evidence="5" id="KW-1185">Reference proteome</keyword>
<dbReference type="Pfam" id="PF12833">
    <property type="entry name" value="HTH_18"/>
    <property type="match status" value="1"/>
</dbReference>
<sequence length="335" mass="36140">MPDDETPGGRPVPAEVSTDCVPQAERWSWWGEFSGRELMASTISSPYADRFHGAMQAIGTPEAQAAAVTVSPLTALRTAAHIRRDDPENYYLVLVRDGRVRIEQERGTACTEVGELALFSTSHPLACEFVDLGRHTEMTLLRMPRTDFPLRGGRADGLLGTTLDTSSGAGALLAGYLADLPHAVRTSGPAEAAKLAAIAADLAATAIAVQIDAEDRLPPESRNAALLARIRAFIDLHLADPDLDPAAIAAHHHISVRTLHSLFAAEPETVAASIRSRRLRRCHADLTDPASGHRTVAAIATRWGFRHPGDFSRAYRTAYGHSPTETRTRARSGRP</sequence>
<dbReference type="EMBL" id="JAKFHA010000002">
    <property type="protein sequence ID" value="MCF2526562.1"/>
    <property type="molecule type" value="Genomic_DNA"/>
</dbReference>
<dbReference type="SMART" id="SM00342">
    <property type="entry name" value="HTH_ARAC"/>
    <property type="match status" value="1"/>
</dbReference>
<dbReference type="RefSeq" id="WP_235050670.1">
    <property type="nucleotide sequence ID" value="NZ_JAKFHA010000002.1"/>
</dbReference>
<dbReference type="Pfam" id="PF14525">
    <property type="entry name" value="AraC_binding_2"/>
    <property type="match status" value="1"/>
</dbReference>
<dbReference type="GO" id="GO:0043565">
    <property type="term" value="F:sequence-specific DNA binding"/>
    <property type="evidence" value="ECO:0007669"/>
    <property type="project" value="InterPro"/>
</dbReference>
<keyword evidence="2" id="KW-0804">Transcription</keyword>
<evidence type="ECO:0000313" key="4">
    <source>
        <dbReference type="EMBL" id="MCF2526562.1"/>
    </source>
</evidence>
<dbReference type="Proteomes" id="UP001165378">
    <property type="component" value="Unassembled WGS sequence"/>
</dbReference>
<dbReference type="PANTHER" id="PTHR47893">
    <property type="entry name" value="REGULATORY PROTEIN PCHR"/>
    <property type="match status" value="1"/>
</dbReference>
<evidence type="ECO:0000313" key="5">
    <source>
        <dbReference type="Proteomes" id="UP001165378"/>
    </source>
</evidence>
<protein>
    <submittedName>
        <fullName evidence="4">Helix-turn-helix domain-containing protein</fullName>
    </submittedName>
</protein>
<organism evidence="4 5">
    <name type="scientific">Yinghuangia soli</name>
    <dbReference type="NCBI Taxonomy" id="2908204"/>
    <lineage>
        <taxon>Bacteria</taxon>
        <taxon>Bacillati</taxon>
        <taxon>Actinomycetota</taxon>
        <taxon>Actinomycetes</taxon>
        <taxon>Kitasatosporales</taxon>
        <taxon>Streptomycetaceae</taxon>
        <taxon>Yinghuangia</taxon>
    </lineage>
</organism>
<dbReference type="InterPro" id="IPR053142">
    <property type="entry name" value="PchR_regulatory_protein"/>
</dbReference>
<dbReference type="PROSITE" id="PS01124">
    <property type="entry name" value="HTH_ARAC_FAMILY_2"/>
    <property type="match status" value="1"/>
</dbReference>
<dbReference type="PANTHER" id="PTHR47893:SF1">
    <property type="entry name" value="REGULATORY PROTEIN PCHR"/>
    <property type="match status" value="1"/>
</dbReference>
<dbReference type="GO" id="GO:0003700">
    <property type="term" value="F:DNA-binding transcription factor activity"/>
    <property type="evidence" value="ECO:0007669"/>
    <property type="project" value="InterPro"/>
</dbReference>